<evidence type="ECO:0000259" key="2">
    <source>
        <dbReference type="Pfam" id="PF20253"/>
    </source>
</evidence>
<feature type="domain" description="DUF6604" evidence="2">
    <location>
        <begin position="12"/>
        <end position="277"/>
    </location>
</feature>
<dbReference type="EMBL" id="QGMF01000925">
    <property type="protein sequence ID" value="TVY13544.1"/>
    <property type="molecule type" value="Genomic_DNA"/>
</dbReference>
<name>A0A8T9B0N7_9HELO</name>
<keyword evidence="4" id="KW-1185">Reference proteome</keyword>
<gene>
    <name evidence="3" type="ORF">LARI1_G009260</name>
</gene>
<organism evidence="3 4">
    <name type="scientific">Lachnellula arida</name>
    <dbReference type="NCBI Taxonomy" id="1316785"/>
    <lineage>
        <taxon>Eukaryota</taxon>
        <taxon>Fungi</taxon>
        <taxon>Dikarya</taxon>
        <taxon>Ascomycota</taxon>
        <taxon>Pezizomycotina</taxon>
        <taxon>Leotiomycetes</taxon>
        <taxon>Helotiales</taxon>
        <taxon>Lachnaceae</taxon>
        <taxon>Lachnellula</taxon>
    </lineage>
</organism>
<evidence type="ECO:0000256" key="1">
    <source>
        <dbReference type="SAM" id="MobiDB-lite"/>
    </source>
</evidence>
<proteinExistence type="predicted"/>
<reference evidence="3 4" key="1">
    <citation type="submission" date="2018-05" db="EMBL/GenBank/DDBJ databases">
        <title>Whole genome sequencing for identification of molecular markers to develop diagnostic detection tools for the regulated plant pathogen Lachnellula willkommii.</title>
        <authorList>
            <person name="Giroux E."/>
            <person name="Bilodeau G."/>
        </authorList>
    </citation>
    <scope>NUCLEOTIDE SEQUENCE [LARGE SCALE GENOMIC DNA]</scope>
    <source>
        <strain evidence="3 4">CBS 203.66</strain>
    </source>
</reference>
<accession>A0A8T9B0N7</accession>
<dbReference type="PANTHER" id="PTHR38795:SF1">
    <property type="entry name" value="DUF6604 DOMAIN-CONTAINING PROTEIN"/>
    <property type="match status" value="1"/>
</dbReference>
<sequence length="830" mass="94262">MLPSSLTGTYERYKDDTSTFLRWLLENAPKCSAPAATPASAPSKNGRLKGKARLDAKKPVPAPPTNSSQSHEHCIVSLKELMPLATSIVNCDKPFITVPVHVCRAGLRAVSARKRCTSHFMRITRDKETAESNQRHSYFSSLMEDVLRVLQPRFLTTRQRQTSHAEPISAEKIDSFETIANRFAALEVEDTEELDNSFTASPESVARVYELETPRDKKVLEEERMFSIFCLLEDFWQLRDYVSTLWSDYKDEKIDLITASATTNAAFMLAIRSEHEALAAYPELRDTQDVLTALKSYTPCDESTSATSPRDGVNLEDWAFGAEYDILSSFCHVSTPDEISRKRGYDFLPFLITDRSKLSHEDQQLQDLSLLHNLLPDFGILGSLKDKMLYTQDELTRGMCLMIAKGSIPIWLPMATRCYLDIRLLLQQSVNAAFIQLLEVHDHAETTVNRYLEFSKGLKPKESYEYLTDNISKIAQGLKYHIIGDWTFGTKRSLNEDLGLPPPPEGERNYLYNRQPILCGLIAYRIVEETRRYGLELNIGWGSIAYPAQLYNALRKKANPISVWPLMEEAISIHGDRLFVGRRPTTISDCFKNIELISGGSPSNLAKNRRNIRKPWNKRARSKFQDIDTLTLGPIFRESWKLDTRNDVVRITAFQDGKTITDLERFTQLSIYEVEKLLNSQAKEAELAANPKRKSLGRKWQNTKCFTSLQLLQALRESMLAEMPKLHFNYYLMYEQSINLMRALVDELDADFVKILGLGYLTHDNGLSTIAYVIISTAFHCTQAVSVTDSAISRGGRSKMLKRSLPVGASLFEKTGRVVEKFLKEQAQNA</sequence>
<dbReference type="Proteomes" id="UP000469559">
    <property type="component" value="Unassembled WGS sequence"/>
</dbReference>
<comment type="caution">
    <text evidence="3">The sequence shown here is derived from an EMBL/GenBank/DDBJ whole genome shotgun (WGS) entry which is preliminary data.</text>
</comment>
<protein>
    <recommendedName>
        <fullName evidence="2">DUF6604 domain-containing protein</fullName>
    </recommendedName>
</protein>
<feature type="region of interest" description="Disordered" evidence="1">
    <location>
        <begin position="32"/>
        <end position="51"/>
    </location>
</feature>
<dbReference type="InterPro" id="IPR046539">
    <property type="entry name" value="DUF6604"/>
</dbReference>
<feature type="compositionally biased region" description="Low complexity" evidence="1">
    <location>
        <begin position="32"/>
        <end position="43"/>
    </location>
</feature>
<dbReference type="Pfam" id="PF20253">
    <property type="entry name" value="DUF6604"/>
    <property type="match status" value="1"/>
</dbReference>
<dbReference type="AlphaFoldDB" id="A0A8T9B0N7"/>
<dbReference type="PANTHER" id="PTHR38795">
    <property type="entry name" value="DUF6604 DOMAIN-CONTAINING PROTEIN"/>
    <property type="match status" value="1"/>
</dbReference>
<evidence type="ECO:0000313" key="3">
    <source>
        <dbReference type="EMBL" id="TVY13544.1"/>
    </source>
</evidence>
<evidence type="ECO:0000313" key="4">
    <source>
        <dbReference type="Proteomes" id="UP000469559"/>
    </source>
</evidence>
<dbReference type="OrthoDB" id="5238236at2759"/>